<dbReference type="EMBL" id="BAABBO010000007">
    <property type="protein sequence ID" value="GAA3955956.1"/>
    <property type="molecule type" value="Genomic_DNA"/>
</dbReference>
<protein>
    <submittedName>
        <fullName evidence="2">Uncharacterized protein</fullName>
    </submittedName>
</protein>
<evidence type="ECO:0000313" key="3">
    <source>
        <dbReference type="Proteomes" id="UP001501337"/>
    </source>
</evidence>
<evidence type="ECO:0000313" key="2">
    <source>
        <dbReference type="EMBL" id="GAA3955956.1"/>
    </source>
</evidence>
<reference evidence="3" key="1">
    <citation type="journal article" date="2019" name="Int. J. Syst. Evol. Microbiol.">
        <title>The Global Catalogue of Microorganisms (GCM) 10K type strain sequencing project: providing services to taxonomists for standard genome sequencing and annotation.</title>
        <authorList>
            <consortium name="The Broad Institute Genomics Platform"/>
            <consortium name="The Broad Institute Genome Sequencing Center for Infectious Disease"/>
            <person name="Wu L."/>
            <person name="Ma J."/>
        </authorList>
    </citation>
    <scope>NUCLEOTIDE SEQUENCE [LARGE SCALE GENOMIC DNA]</scope>
    <source>
        <strain evidence="3">JCM 17555</strain>
    </source>
</reference>
<organism evidence="2 3">
    <name type="scientific">Allohahella marinimesophila</name>
    <dbReference type="NCBI Taxonomy" id="1054972"/>
    <lineage>
        <taxon>Bacteria</taxon>
        <taxon>Pseudomonadati</taxon>
        <taxon>Pseudomonadota</taxon>
        <taxon>Gammaproteobacteria</taxon>
        <taxon>Oceanospirillales</taxon>
        <taxon>Hahellaceae</taxon>
        <taxon>Allohahella</taxon>
    </lineage>
</organism>
<feature type="compositionally biased region" description="Basic and acidic residues" evidence="1">
    <location>
        <begin position="9"/>
        <end position="18"/>
    </location>
</feature>
<keyword evidence="3" id="KW-1185">Reference proteome</keyword>
<name>A0ABP7NYN5_9GAMM</name>
<comment type="caution">
    <text evidence="2">The sequence shown here is derived from an EMBL/GenBank/DDBJ whole genome shotgun (WGS) entry which is preliminary data.</text>
</comment>
<dbReference type="Proteomes" id="UP001501337">
    <property type="component" value="Unassembled WGS sequence"/>
</dbReference>
<gene>
    <name evidence="2" type="ORF">GCM10022278_13140</name>
</gene>
<sequence length="88" mass="9887">MPRITTSDIEGHETEGDGSKTGTQQGDYLRKEQMPISTVSQDLKHGLARVLTDPDQFLLSTRISHSNLLPSPHSIYEPLANIYDDRHQ</sequence>
<feature type="region of interest" description="Disordered" evidence="1">
    <location>
        <begin position="1"/>
        <end position="26"/>
    </location>
</feature>
<accession>A0ABP7NYN5</accession>
<evidence type="ECO:0000256" key="1">
    <source>
        <dbReference type="SAM" id="MobiDB-lite"/>
    </source>
</evidence>
<proteinExistence type="predicted"/>